<dbReference type="EMBL" id="KL367546">
    <property type="protein sequence ID" value="KFD64991.1"/>
    <property type="molecule type" value="Genomic_DNA"/>
</dbReference>
<sequence>MLESPCRIRIRETGPPDAMMRLLLSLVSEGTFYIHRRTVDDKNLPTAGQKNMSWHNATMNRTGFPVAMFVKWSLPHECTQRLMYVQKTGLTFVSST</sequence>
<accession>A0A085LPE2</accession>
<gene>
    <name evidence="1" type="ORF">M513_12284</name>
    <name evidence="2" type="ORF">M514_12284</name>
</gene>
<keyword evidence="3" id="KW-1185">Reference proteome</keyword>
<name>A0A085LPE2_9BILA</name>
<dbReference type="Proteomes" id="UP000030758">
    <property type="component" value="Unassembled WGS sequence"/>
</dbReference>
<evidence type="ECO:0000313" key="2">
    <source>
        <dbReference type="EMBL" id="KFD64991.1"/>
    </source>
</evidence>
<protein>
    <submittedName>
        <fullName evidence="1">Uncharacterized protein</fullName>
    </submittedName>
</protein>
<dbReference type="AlphaFoldDB" id="A0A085LPE2"/>
<reference evidence="1 3" key="1">
    <citation type="journal article" date="2014" name="Nat. Genet.">
        <title>Genome and transcriptome of the porcine whipworm Trichuris suis.</title>
        <authorList>
            <person name="Jex A.R."/>
            <person name="Nejsum P."/>
            <person name="Schwarz E.M."/>
            <person name="Hu L."/>
            <person name="Young N.D."/>
            <person name="Hall R.S."/>
            <person name="Korhonen P.K."/>
            <person name="Liao S."/>
            <person name="Thamsborg S."/>
            <person name="Xia J."/>
            <person name="Xu P."/>
            <person name="Wang S."/>
            <person name="Scheerlinck J.P."/>
            <person name="Hofmann A."/>
            <person name="Sternberg P.W."/>
            <person name="Wang J."/>
            <person name="Gasser R.B."/>
        </authorList>
    </citation>
    <scope>NUCLEOTIDE SEQUENCE [LARGE SCALE GENOMIC DNA]</scope>
    <source>
        <strain evidence="2">DCEP-RM93F</strain>
        <strain evidence="1">DCEP-RM93M</strain>
    </source>
</reference>
<dbReference type="Proteomes" id="UP000030764">
    <property type="component" value="Unassembled WGS sequence"/>
</dbReference>
<evidence type="ECO:0000313" key="1">
    <source>
        <dbReference type="EMBL" id="KFD46838.1"/>
    </source>
</evidence>
<organism evidence="1 3">
    <name type="scientific">Trichuris suis</name>
    <name type="common">pig whipworm</name>
    <dbReference type="NCBI Taxonomy" id="68888"/>
    <lineage>
        <taxon>Eukaryota</taxon>
        <taxon>Metazoa</taxon>
        <taxon>Ecdysozoa</taxon>
        <taxon>Nematoda</taxon>
        <taxon>Enoplea</taxon>
        <taxon>Dorylaimia</taxon>
        <taxon>Trichinellida</taxon>
        <taxon>Trichuridae</taxon>
        <taxon>Trichuris</taxon>
    </lineage>
</organism>
<evidence type="ECO:0000313" key="3">
    <source>
        <dbReference type="Proteomes" id="UP000030764"/>
    </source>
</evidence>
<dbReference type="EMBL" id="KL363351">
    <property type="protein sequence ID" value="KFD46838.1"/>
    <property type="molecule type" value="Genomic_DNA"/>
</dbReference>
<proteinExistence type="predicted"/>